<keyword evidence="1" id="KW-0812">Transmembrane</keyword>
<reference evidence="2" key="1">
    <citation type="submission" date="2019-06" db="EMBL/GenBank/DDBJ databases">
        <authorList>
            <person name="Murdoch R.W."/>
            <person name="Fathepure B."/>
        </authorList>
    </citation>
    <scope>NUCLEOTIDE SEQUENCE</scope>
</reference>
<keyword evidence="1" id="KW-0472">Membrane</keyword>
<evidence type="ECO:0000313" key="2">
    <source>
        <dbReference type="EMBL" id="QEA06594.1"/>
    </source>
</evidence>
<dbReference type="AlphaFoldDB" id="A0A5B8RGH1"/>
<accession>A0A5B8RGH1</accession>
<protein>
    <recommendedName>
        <fullName evidence="3">Transmembrane protein</fullName>
    </recommendedName>
</protein>
<proteinExistence type="predicted"/>
<evidence type="ECO:0000256" key="1">
    <source>
        <dbReference type="SAM" id="Phobius"/>
    </source>
</evidence>
<name>A0A5B8RGH1_9ZZZZ</name>
<gene>
    <name evidence="2" type="ORF">KBTEX_02934</name>
</gene>
<feature type="transmembrane region" description="Helical" evidence="1">
    <location>
        <begin position="58"/>
        <end position="82"/>
    </location>
</feature>
<evidence type="ECO:0008006" key="3">
    <source>
        <dbReference type="Google" id="ProtNLM"/>
    </source>
</evidence>
<organism evidence="2">
    <name type="scientific">uncultured organism</name>
    <dbReference type="NCBI Taxonomy" id="155900"/>
    <lineage>
        <taxon>unclassified sequences</taxon>
        <taxon>environmental samples</taxon>
    </lineage>
</organism>
<keyword evidence="1" id="KW-1133">Transmembrane helix</keyword>
<dbReference type="EMBL" id="MN079155">
    <property type="protein sequence ID" value="QEA06594.1"/>
    <property type="molecule type" value="Genomic_DNA"/>
</dbReference>
<feature type="transmembrane region" description="Helical" evidence="1">
    <location>
        <begin position="16"/>
        <end position="38"/>
    </location>
</feature>
<sequence>MSDESARQAASSRLRWLGAILWPSFLTAGVATMVFFANVDPETLRYETLPHWEIGRKLGYTLGFFMFWAVCAASSALSVWLFSPARRAGKAGPKESREADE</sequence>